<protein>
    <submittedName>
        <fullName evidence="2">Uncharacterized protein</fullName>
    </submittedName>
</protein>
<accession>A0A6A5SVY5</accession>
<feature type="non-terminal residue" evidence="2">
    <location>
        <position position="1"/>
    </location>
</feature>
<evidence type="ECO:0000313" key="2">
    <source>
        <dbReference type="EMBL" id="KAF1942716.1"/>
    </source>
</evidence>
<name>A0A6A5SVY5_9PLEO</name>
<dbReference type="Proteomes" id="UP000800038">
    <property type="component" value="Unassembled WGS sequence"/>
</dbReference>
<dbReference type="EMBL" id="ML976032">
    <property type="protein sequence ID" value="KAF1942716.1"/>
    <property type="molecule type" value="Genomic_DNA"/>
</dbReference>
<evidence type="ECO:0000256" key="1">
    <source>
        <dbReference type="SAM" id="MobiDB-lite"/>
    </source>
</evidence>
<feature type="compositionally biased region" description="Acidic residues" evidence="1">
    <location>
        <begin position="73"/>
        <end position="85"/>
    </location>
</feature>
<feature type="non-terminal residue" evidence="2">
    <location>
        <position position="138"/>
    </location>
</feature>
<organism evidence="2 3">
    <name type="scientific">Clathrospora elynae</name>
    <dbReference type="NCBI Taxonomy" id="706981"/>
    <lineage>
        <taxon>Eukaryota</taxon>
        <taxon>Fungi</taxon>
        <taxon>Dikarya</taxon>
        <taxon>Ascomycota</taxon>
        <taxon>Pezizomycotina</taxon>
        <taxon>Dothideomycetes</taxon>
        <taxon>Pleosporomycetidae</taxon>
        <taxon>Pleosporales</taxon>
        <taxon>Diademaceae</taxon>
        <taxon>Clathrospora</taxon>
    </lineage>
</organism>
<dbReference type="OrthoDB" id="5426872at2759"/>
<evidence type="ECO:0000313" key="3">
    <source>
        <dbReference type="Proteomes" id="UP000800038"/>
    </source>
</evidence>
<gene>
    <name evidence="2" type="ORF">EJ02DRAFT_302186</name>
</gene>
<feature type="region of interest" description="Disordered" evidence="1">
    <location>
        <begin position="72"/>
        <end position="109"/>
    </location>
</feature>
<proteinExistence type="predicted"/>
<sequence length="138" mass="14945">PPWRHISSTPISVATASQMLAKYLHNAETHPHLHPDALITPTGVEFSSTGGAQGGITMHHLRRVAAGLRGEYMEPDPELEEDEEAGQGSGADTNTYGNGGTKARKGALKKTEWQDMDVYQREEEGIEIGELGPRTNVV</sequence>
<reference evidence="2" key="1">
    <citation type="journal article" date="2020" name="Stud. Mycol.">
        <title>101 Dothideomycetes genomes: a test case for predicting lifestyles and emergence of pathogens.</title>
        <authorList>
            <person name="Haridas S."/>
            <person name="Albert R."/>
            <person name="Binder M."/>
            <person name="Bloem J."/>
            <person name="Labutti K."/>
            <person name="Salamov A."/>
            <person name="Andreopoulos B."/>
            <person name="Baker S."/>
            <person name="Barry K."/>
            <person name="Bills G."/>
            <person name="Bluhm B."/>
            <person name="Cannon C."/>
            <person name="Castanera R."/>
            <person name="Culley D."/>
            <person name="Daum C."/>
            <person name="Ezra D."/>
            <person name="Gonzalez J."/>
            <person name="Henrissat B."/>
            <person name="Kuo A."/>
            <person name="Liang C."/>
            <person name="Lipzen A."/>
            <person name="Lutzoni F."/>
            <person name="Magnuson J."/>
            <person name="Mondo S."/>
            <person name="Nolan M."/>
            <person name="Ohm R."/>
            <person name="Pangilinan J."/>
            <person name="Park H.-J."/>
            <person name="Ramirez L."/>
            <person name="Alfaro M."/>
            <person name="Sun H."/>
            <person name="Tritt A."/>
            <person name="Yoshinaga Y."/>
            <person name="Zwiers L.-H."/>
            <person name="Turgeon B."/>
            <person name="Goodwin S."/>
            <person name="Spatafora J."/>
            <person name="Crous P."/>
            <person name="Grigoriev I."/>
        </authorList>
    </citation>
    <scope>NUCLEOTIDE SEQUENCE</scope>
    <source>
        <strain evidence="2">CBS 161.51</strain>
    </source>
</reference>
<dbReference type="AlphaFoldDB" id="A0A6A5SVY5"/>
<keyword evidence="3" id="KW-1185">Reference proteome</keyword>